<reference evidence="2" key="1">
    <citation type="submission" date="2023-07" db="EMBL/GenBank/DDBJ databases">
        <authorList>
            <person name="Stuckert A."/>
        </authorList>
    </citation>
    <scope>NUCLEOTIDE SEQUENCE</scope>
</reference>
<comment type="caution">
    <text evidence="2">The sequence shown here is derived from an EMBL/GenBank/DDBJ whole genome shotgun (WGS) entry which is preliminary data.</text>
</comment>
<dbReference type="SUPFAM" id="SSF53098">
    <property type="entry name" value="Ribonuclease H-like"/>
    <property type="match status" value="1"/>
</dbReference>
<dbReference type="PROSITE" id="PS50822">
    <property type="entry name" value="PIWI"/>
    <property type="match status" value="1"/>
</dbReference>
<evidence type="ECO:0000313" key="2">
    <source>
        <dbReference type="EMBL" id="CAJ0946410.1"/>
    </source>
</evidence>
<dbReference type="PANTHER" id="PTHR22891">
    <property type="entry name" value="EUKARYOTIC TRANSLATION INITIATION FACTOR 2C"/>
    <property type="match status" value="1"/>
</dbReference>
<proteinExistence type="predicted"/>
<gene>
    <name evidence="2" type="ORF">RIMI_LOCUS11288270</name>
</gene>
<accession>A0ABN9LPY9</accession>
<evidence type="ECO:0000259" key="1">
    <source>
        <dbReference type="PROSITE" id="PS50822"/>
    </source>
</evidence>
<dbReference type="InterPro" id="IPR036397">
    <property type="entry name" value="RNaseH_sf"/>
</dbReference>
<dbReference type="SMART" id="SM00950">
    <property type="entry name" value="Piwi"/>
    <property type="match status" value="1"/>
</dbReference>
<protein>
    <recommendedName>
        <fullName evidence="1">Piwi domain-containing protein</fullName>
    </recommendedName>
</protein>
<dbReference type="InterPro" id="IPR012337">
    <property type="entry name" value="RNaseH-like_sf"/>
</dbReference>
<sequence>MPITCAIEKWQKTNNDLPNRIIIYRDGVGDGQLQMLFDYEIPQLLSLFKEPPATYNPKVTVVVVRKRCTTRFFTQSQRGFQNPPLGTIIDSEVTRPEWYDFFLISQNARQGSVNPTHYNVLYDTNCLRPDHLQRLTYKLCHLYYNWPYIGDLAEIIQQQSQARYLCYSDLCWWMVTCALILRSKN</sequence>
<dbReference type="Proteomes" id="UP001176940">
    <property type="component" value="Unassembled WGS sequence"/>
</dbReference>
<dbReference type="Pfam" id="PF02171">
    <property type="entry name" value="Piwi"/>
    <property type="match status" value="1"/>
</dbReference>
<dbReference type="InterPro" id="IPR003165">
    <property type="entry name" value="Piwi"/>
</dbReference>
<keyword evidence="3" id="KW-1185">Reference proteome</keyword>
<dbReference type="Gene3D" id="3.30.420.10">
    <property type="entry name" value="Ribonuclease H-like superfamily/Ribonuclease H"/>
    <property type="match status" value="1"/>
</dbReference>
<name>A0ABN9LPY9_9NEOB</name>
<feature type="domain" description="Piwi" evidence="1">
    <location>
        <begin position="1"/>
        <end position="164"/>
    </location>
</feature>
<organism evidence="2 3">
    <name type="scientific">Ranitomeya imitator</name>
    <name type="common">mimic poison frog</name>
    <dbReference type="NCBI Taxonomy" id="111125"/>
    <lineage>
        <taxon>Eukaryota</taxon>
        <taxon>Metazoa</taxon>
        <taxon>Chordata</taxon>
        <taxon>Craniata</taxon>
        <taxon>Vertebrata</taxon>
        <taxon>Euteleostomi</taxon>
        <taxon>Amphibia</taxon>
        <taxon>Batrachia</taxon>
        <taxon>Anura</taxon>
        <taxon>Neobatrachia</taxon>
        <taxon>Hyloidea</taxon>
        <taxon>Dendrobatidae</taxon>
        <taxon>Dendrobatinae</taxon>
        <taxon>Ranitomeya</taxon>
    </lineage>
</organism>
<dbReference type="EMBL" id="CAUEEQ010025371">
    <property type="protein sequence ID" value="CAJ0946410.1"/>
    <property type="molecule type" value="Genomic_DNA"/>
</dbReference>
<evidence type="ECO:0000313" key="3">
    <source>
        <dbReference type="Proteomes" id="UP001176940"/>
    </source>
</evidence>